<gene>
    <name evidence="1" type="ORF">METZ01_LOCUS384970</name>
</gene>
<dbReference type="Gene3D" id="3.90.180.10">
    <property type="entry name" value="Medium-chain alcohol dehydrogenases, catalytic domain"/>
    <property type="match status" value="1"/>
</dbReference>
<proteinExistence type="predicted"/>
<reference evidence="1" key="1">
    <citation type="submission" date="2018-05" db="EMBL/GenBank/DDBJ databases">
        <authorList>
            <person name="Lanie J.A."/>
            <person name="Ng W.-L."/>
            <person name="Kazmierczak K.M."/>
            <person name="Andrzejewski T.M."/>
            <person name="Davidsen T.M."/>
            <person name="Wayne K.J."/>
            <person name="Tettelin H."/>
            <person name="Glass J.I."/>
            <person name="Rusch D."/>
            <person name="Podicherti R."/>
            <person name="Tsui H.-C.T."/>
            <person name="Winkler M.E."/>
        </authorList>
    </citation>
    <scope>NUCLEOTIDE SEQUENCE</scope>
</reference>
<protein>
    <submittedName>
        <fullName evidence="1">Uncharacterized protein</fullName>
    </submittedName>
</protein>
<evidence type="ECO:0000313" key="1">
    <source>
        <dbReference type="EMBL" id="SVD32116.1"/>
    </source>
</evidence>
<dbReference type="InterPro" id="IPR011032">
    <property type="entry name" value="GroES-like_sf"/>
</dbReference>
<dbReference type="SUPFAM" id="SSF50129">
    <property type="entry name" value="GroES-like"/>
    <property type="match status" value="1"/>
</dbReference>
<organism evidence="1">
    <name type="scientific">marine metagenome</name>
    <dbReference type="NCBI Taxonomy" id="408172"/>
    <lineage>
        <taxon>unclassified sequences</taxon>
        <taxon>metagenomes</taxon>
        <taxon>ecological metagenomes</taxon>
    </lineage>
</organism>
<accession>A0A382UCX3</accession>
<dbReference type="AlphaFoldDB" id="A0A382UCX3"/>
<dbReference type="EMBL" id="UINC01143283">
    <property type="protein sequence ID" value="SVD32116.1"/>
    <property type="molecule type" value="Genomic_DNA"/>
</dbReference>
<sequence>MAKKIVITAIGGPEVLKYIDYDLPTKLEKDNIRIKQTSIGVNFIDTYHRSGIYPLPSK</sequence>
<feature type="non-terminal residue" evidence="1">
    <location>
        <position position="58"/>
    </location>
</feature>
<name>A0A382UCX3_9ZZZZ</name>